<name>A0A9D2N9V9_9FIRM</name>
<comment type="caution">
    <text evidence="2">The sequence shown here is derived from an EMBL/GenBank/DDBJ whole genome shotgun (WGS) entry which is preliminary data.</text>
</comment>
<feature type="region of interest" description="Disordered" evidence="1">
    <location>
        <begin position="1"/>
        <end position="21"/>
    </location>
</feature>
<dbReference type="AlphaFoldDB" id="A0A9D2N9V9"/>
<gene>
    <name evidence="2" type="ORF">H9705_02975</name>
</gene>
<evidence type="ECO:0000313" key="3">
    <source>
        <dbReference type="Proteomes" id="UP000823849"/>
    </source>
</evidence>
<evidence type="ECO:0000313" key="2">
    <source>
        <dbReference type="EMBL" id="HJC14781.1"/>
    </source>
</evidence>
<reference evidence="2" key="1">
    <citation type="journal article" date="2021" name="PeerJ">
        <title>Extensive microbial diversity within the chicken gut microbiome revealed by metagenomics and culture.</title>
        <authorList>
            <person name="Gilroy R."/>
            <person name="Ravi A."/>
            <person name="Getino M."/>
            <person name="Pursley I."/>
            <person name="Horton D.L."/>
            <person name="Alikhan N.F."/>
            <person name="Baker D."/>
            <person name="Gharbi K."/>
            <person name="Hall N."/>
            <person name="Watson M."/>
            <person name="Adriaenssens E.M."/>
            <person name="Foster-Nyarko E."/>
            <person name="Jarju S."/>
            <person name="Secka A."/>
            <person name="Antonio M."/>
            <person name="Oren A."/>
            <person name="Chaudhuri R.R."/>
            <person name="La Ragione R."/>
            <person name="Hildebrand F."/>
            <person name="Pallen M.J."/>
        </authorList>
    </citation>
    <scope>NUCLEOTIDE SEQUENCE</scope>
    <source>
        <strain evidence="2">CHK185-5351</strain>
    </source>
</reference>
<accession>A0A9D2N9V9</accession>
<organism evidence="2 3">
    <name type="scientific">Candidatus Fusicatenibacter intestinigallinarum</name>
    <dbReference type="NCBI Taxonomy" id="2838598"/>
    <lineage>
        <taxon>Bacteria</taxon>
        <taxon>Bacillati</taxon>
        <taxon>Bacillota</taxon>
        <taxon>Clostridia</taxon>
        <taxon>Lachnospirales</taxon>
        <taxon>Lachnospiraceae</taxon>
        <taxon>Fusicatenibacter</taxon>
    </lineage>
</organism>
<reference evidence="2" key="2">
    <citation type="submission" date="2021-04" db="EMBL/GenBank/DDBJ databases">
        <authorList>
            <person name="Gilroy R."/>
        </authorList>
    </citation>
    <scope>NUCLEOTIDE SEQUENCE</scope>
    <source>
        <strain evidence="2">CHK185-5351</strain>
    </source>
</reference>
<protein>
    <submittedName>
        <fullName evidence="2">Uncharacterized protein</fullName>
    </submittedName>
</protein>
<proteinExistence type="predicted"/>
<dbReference type="Proteomes" id="UP000823849">
    <property type="component" value="Unassembled WGS sequence"/>
</dbReference>
<sequence length="1043" mass="116146">MPIRSSANLISNPEQSTAVRQNPRSIADPFASLIAFCNDLQNPDPAILKDCIYVLKTMYAMVADADYRGVSVTYNIHVFKKEDDFDQSCIEHLQERTGWNQMPDRVLVMNIGERACAIFDPQMRMFIPGAGFSTREKAEQAFTEMQTGILKNECGEQKSNKIDTDRYLSSHPKVKDRYHAFLTNMAENHISSIALNLLLSELGGVLPPEKMKIYRGEMLKSLSGDVLEYLQAVTGAEPDAARAFCCMPGTNTVSRLLEEPAFLLVGEKSQINAGMACIGTELVVIPPTDNCSSITGAKYDYADDKSYLEFTAFLDETLYHKIYHRPSGGWKIFQPEDIIDMFYGVPDWLLSRHNYLIQQSMANSKENHETAGETIWEIYPEDPTTIEATLESKQAKGSSWTVLQRTLPISMLKLTDNEGHVLGTVIPPVSPAFKKENNTMYISLDPAGAESVRLATIAGSRNISAVPDSDLLAPLTPMSEEALKTVEKFRAVLPRTTGLQTTHFASLLQNFDLDGTGDWARLMIESRIFQQNQEELFTALQEFTGDMTDAMTAIGVVSNPKEMISRSDLTPENRAKCIQALNFYIGILLLEGIFKAAKKGFSIQHGNLQLLISYPENGSGQSVTRLMKEAIEGAIQLINEYLTPSNHLAVGSNVTLYSESEATNRWHEEHPPTKDFLGGSNATGTPDCGFSTHDYSLRVNRHLYLFSLPYAAQQLTNATLAKVYDGNDKELMRCFHGGSQQLMKETQESIKRVMNPSVMNSSHGKLYERLGFVLALNRLFSECNFQVTGANADHLQLQVQQIVEAKLNVAIPAYADTMVRAIRAGDLHPSENLMLAPVGKGSLAMNNTGEGFEKRFTERLRAEINAMLGDSSEPYTGEIQLLPNNDTRKVSVAEGMILLKERGTANRPAAQIVEKEDPTEYYLSIICGDDEEAKQSFLDQLETLNGQATRRQFLTLKEQIYDKAFDAIIRGYTYEMFEESFNRFGYTGTGDGSFDEALRTTAKDHFANICSQLLSSRKDLIMSCPGIEKELLCGAVIDLALER</sequence>
<evidence type="ECO:0000256" key="1">
    <source>
        <dbReference type="SAM" id="MobiDB-lite"/>
    </source>
</evidence>
<dbReference type="EMBL" id="DWWU01000012">
    <property type="protein sequence ID" value="HJC14781.1"/>
    <property type="molecule type" value="Genomic_DNA"/>
</dbReference>